<keyword evidence="2" id="KW-0472">Membrane</keyword>
<evidence type="ECO:0000313" key="3">
    <source>
        <dbReference type="EMBL" id="KAF2094755.1"/>
    </source>
</evidence>
<protein>
    <submittedName>
        <fullName evidence="3">Uncharacterized protein</fullName>
    </submittedName>
</protein>
<dbReference type="EMBL" id="ML978133">
    <property type="protein sequence ID" value="KAF2094755.1"/>
    <property type="molecule type" value="Genomic_DNA"/>
</dbReference>
<name>A0A9P4I8P7_9PEZI</name>
<keyword evidence="4" id="KW-1185">Reference proteome</keyword>
<dbReference type="OrthoDB" id="2830640at2759"/>
<dbReference type="Proteomes" id="UP000799772">
    <property type="component" value="Unassembled WGS sequence"/>
</dbReference>
<dbReference type="AlphaFoldDB" id="A0A9P4I8P7"/>
<comment type="caution">
    <text evidence="3">The sequence shown here is derived from an EMBL/GenBank/DDBJ whole genome shotgun (WGS) entry which is preliminary data.</text>
</comment>
<dbReference type="Gene3D" id="1.20.58.340">
    <property type="entry name" value="Magnesium transport protein CorA, transmembrane region"/>
    <property type="match status" value="1"/>
</dbReference>
<feature type="region of interest" description="Disordered" evidence="1">
    <location>
        <begin position="272"/>
        <end position="291"/>
    </location>
</feature>
<evidence type="ECO:0000256" key="1">
    <source>
        <dbReference type="SAM" id="MobiDB-lite"/>
    </source>
</evidence>
<sequence length="716" mass="80547">MVRNHEGVGTREMVVPQSIPQIRMSIRNIIHGHLDKYKDVKRGGPARPATLIVVEFHIQHNSAYQRVRRAEITVSFATLPGDDPSINQEVYRIAPNGGYLLLPDEDHPGQFKLARKDSYADHQDEIAMSGFVNFSAHAQVTNNDLENAATWQINENKKTKVGIPNLIQTALLLRPPSDEGRLEMELHTKLITSGFSFEPAARFNLLSNETISFDPNLQFPTLDGVNSQNLDNVDLAMFFKAVFTRQDSITATGDTEQQRQGAIQTALGAIAHKEAKKQSRSPRPPSAKLDEKIQPGEYFYAELWSRDSTRAPITNRTVAVSGSKFDPEIKALDKTVLEKYFSWVHEDPPLPSTDRDSAMQPEPKMKNICSLIGRQGETAGCQNLNDLNALFSKQTWLSLTEFFQLPTEFSSFRGHDSGIWLRAISSQGQDLAYFYQTPFYPEKFWSLVLFIRGNSTNGAAVLQSDSKIDCQGVLQRAKEYGSRGSHPLIVLVLLFQDHVLGTADKFKDVSTKIQAIDADLLAELKAAQGHKTKLRVSEYGTLSHRIYEARMELVELQRRREFEAQVGKTLKNDVKEETSLITRVDMFTGLSASHELGIQNFPDRIESQRTVLYSLIAQQDARVQFKLARETTKDSKAMKTLAVITILLLPGTFMATLFAVPDLITLKPRAKVQIYCGVTVPATFVLIVCWWLWVRRSASHVPGEDEEATREKAKWL</sequence>
<feature type="transmembrane region" description="Helical" evidence="2">
    <location>
        <begin position="641"/>
        <end position="660"/>
    </location>
</feature>
<keyword evidence="2" id="KW-1133">Transmembrane helix</keyword>
<evidence type="ECO:0000313" key="4">
    <source>
        <dbReference type="Proteomes" id="UP000799772"/>
    </source>
</evidence>
<gene>
    <name evidence="3" type="ORF">NA57DRAFT_79923</name>
</gene>
<accession>A0A9P4I8P7</accession>
<feature type="transmembrane region" description="Helical" evidence="2">
    <location>
        <begin position="672"/>
        <end position="693"/>
    </location>
</feature>
<keyword evidence="2" id="KW-0812">Transmembrane</keyword>
<reference evidence="3" key="1">
    <citation type="journal article" date="2020" name="Stud. Mycol.">
        <title>101 Dothideomycetes genomes: a test case for predicting lifestyles and emergence of pathogens.</title>
        <authorList>
            <person name="Haridas S."/>
            <person name="Albert R."/>
            <person name="Binder M."/>
            <person name="Bloem J."/>
            <person name="Labutti K."/>
            <person name="Salamov A."/>
            <person name="Andreopoulos B."/>
            <person name="Baker S."/>
            <person name="Barry K."/>
            <person name="Bills G."/>
            <person name="Bluhm B."/>
            <person name="Cannon C."/>
            <person name="Castanera R."/>
            <person name="Culley D."/>
            <person name="Daum C."/>
            <person name="Ezra D."/>
            <person name="Gonzalez J."/>
            <person name="Henrissat B."/>
            <person name="Kuo A."/>
            <person name="Liang C."/>
            <person name="Lipzen A."/>
            <person name="Lutzoni F."/>
            <person name="Magnuson J."/>
            <person name="Mondo S."/>
            <person name="Nolan M."/>
            <person name="Ohm R."/>
            <person name="Pangilinan J."/>
            <person name="Park H.-J."/>
            <person name="Ramirez L."/>
            <person name="Alfaro M."/>
            <person name="Sun H."/>
            <person name="Tritt A."/>
            <person name="Yoshinaga Y."/>
            <person name="Zwiers L.-H."/>
            <person name="Turgeon B."/>
            <person name="Goodwin S."/>
            <person name="Spatafora J."/>
            <person name="Crous P."/>
            <person name="Grigoriev I."/>
        </authorList>
    </citation>
    <scope>NUCLEOTIDE SEQUENCE</scope>
    <source>
        <strain evidence="3">CBS 133067</strain>
    </source>
</reference>
<evidence type="ECO:0000256" key="2">
    <source>
        <dbReference type="SAM" id="Phobius"/>
    </source>
</evidence>
<organism evidence="3 4">
    <name type="scientific">Rhizodiscina lignyota</name>
    <dbReference type="NCBI Taxonomy" id="1504668"/>
    <lineage>
        <taxon>Eukaryota</taxon>
        <taxon>Fungi</taxon>
        <taxon>Dikarya</taxon>
        <taxon>Ascomycota</taxon>
        <taxon>Pezizomycotina</taxon>
        <taxon>Dothideomycetes</taxon>
        <taxon>Pleosporomycetidae</taxon>
        <taxon>Aulographales</taxon>
        <taxon>Rhizodiscinaceae</taxon>
        <taxon>Rhizodiscina</taxon>
    </lineage>
</organism>
<proteinExistence type="predicted"/>